<keyword evidence="2" id="KW-1185">Reference proteome</keyword>
<dbReference type="EMBL" id="LSDK01000108">
    <property type="protein sequence ID" value="KXB74900.1"/>
    <property type="molecule type" value="Genomic_DNA"/>
</dbReference>
<reference evidence="2" key="1">
    <citation type="submission" date="2016-01" db="EMBL/GenBank/DDBJ databases">
        <authorList>
            <person name="Mitreva M."/>
            <person name="Pepin K.H."/>
            <person name="Mihindukulasuriya K.A."/>
            <person name="Fulton R."/>
            <person name="Fronick C."/>
            <person name="O'Laughlin M."/>
            <person name="Miner T."/>
            <person name="Herter B."/>
            <person name="Rosa B.A."/>
            <person name="Cordes M."/>
            <person name="Tomlinson C."/>
            <person name="Wollam A."/>
            <person name="Palsikar V.B."/>
            <person name="Mardis E.R."/>
            <person name="Wilson R.K."/>
        </authorList>
    </citation>
    <scope>NUCLEOTIDE SEQUENCE [LARGE SCALE GENOMIC DNA]</scope>
    <source>
        <strain evidence="2">KA00683</strain>
    </source>
</reference>
<name>A0A134B4N5_9PORP</name>
<dbReference type="Proteomes" id="UP000070224">
    <property type="component" value="Unassembled WGS sequence"/>
</dbReference>
<organism evidence="1 2">
    <name type="scientific">Porphyromonas somerae</name>
    <dbReference type="NCBI Taxonomy" id="322095"/>
    <lineage>
        <taxon>Bacteria</taxon>
        <taxon>Pseudomonadati</taxon>
        <taxon>Bacteroidota</taxon>
        <taxon>Bacteroidia</taxon>
        <taxon>Bacteroidales</taxon>
        <taxon>Porphyromonadaceae</taxon>
        <taxon>Porphyromonas</taxon>
    </lineage>
</organism>
<dbReference type="STRING" id="322095.HMPREF3185_01576"/>
<dbReference type="PATRIC" id="fig|322095.3.peg.1552"/>
<comment type="caution">
    <text evidence="1">The sequence shown here is derived from an EMBL/GenBank/DDBJ whole genome shotgun (WGS) entry which is preliminary data.</text>
</comment>
<protein>
    <submittedName>
        <fullName evidence="1">Uncharacterized protein</fullName>
    </submittedName>
</protein>
<evidence type="ECO:0000313" key="2">
    <source>
        <dbReference type="Proteomes" id="UP000070224"/>
    </source>
</evidence>
<accession>A0A134B4N5</accession>
<dbReference type="AlphaFoldDB" id="A0A134B4N5"/>
<proteinExistence type="predicted"/>
<evidence type="ECO:0000313" key="1">
    <source>
        <dbReference type="EMBL" id="KXB74900.1"/>
    </source>
</evidence>
<sequence length="50" mass="5516">MCTKGSDYARKISSPTKVLPLPPRPLLLHPSTLQILLIDLLPLSIPLRTP</sequence>
<gene>
    <name evidence="1" type="ORF">HMPREF3185_01576</name>
</gene>